<dbReference type="Proteomes" id="UP000034455">
    <property type="component" value="Unassembled WGS sequence"/>
</dbReference>
<comment type="caution">
    <text evidence="2">The sequence shown here is derived from an EMBL/GenBank/DDBJ whole genome shotgun (WGS) entry which is preliminary data.</text>
</comment>
<organism evidence="2 3">
    <name type="scientific">Staphylococcus cohnii subsp. cohnii</name>
    <dbReference type="NCBI Taxonomy" id="74704"/>
    <lineage>
        <taxon>Bacteria</taxon>
        <taxon>Bacillati</taxon>
        <taxon>Bacillota</taxon>
        <taxon>Bacilli</taxon>
        <taxon>Bacillales</taxon>
        <taxon>Staphylococcaceae</taxon>
        <taxon>Staphylococcus</taxon>
        <taxon>Staphylococcus cohnii species complex</taxon>
    </lineage>
</organism>
<dbReference type="PATRIC" id="fig|74704.6.peg.111"/>
<evidence type="ECO:0000259" key="1">
    <source>
        <dbReference type="Pfam" id="PF13349"/>
    </source>
</evidence>
<feature type="domain" description="DUF4097" evidence="1">
    <location>
        <begin position="45"/>
        <end position="282"/>
    </location>
</feature>
<dbReference type="Pfam" id="PF13349">
    <property type="entry name" value="DUF4097"/>
    <property type="match status" value="1"/>
</dbReference>
<sequence length="283" mass="32106">MKRLFLGGLTLFITCFLLGSVTWFGFEKQNEKLNSVNKVLDSKDINNLDVLTENCKVLIKSGDKTSVRYKGKRNLDINNNDKTLKVKETEKLENHYGLNYNPFRNFEDNLIITLPEKKLNKLHVSSKYNTIIVKQLNVNDADLSKKHKNGGKVFLNESKFGKLKYKGLNSAITFKESEINKANIETENARITGENTLIQDSVLLVNKGTIRLSETDINSNFKASAKKGDINISYKNAPKNTLLKLYPFHGDKKVNNKHFKNEKVGNGDNILELYTTDGDIVID</sequence>
<accession>A0A0M2NWL9</accession>
<name>A0A0M2NWL9_STACC</name>
<dbReference type="Gene3D" id="2.160.20.120">
    <property type="match status" value="1"/>
</dbReference>
<proteinExistence type="predicted"/>
<dbReference type="RefSeq" id="WP_019469575.1">
    <property type="nucleotide sequence ID" value="NZ_BKAS01000014.1"/>
</dbReference>
<evidence type="ECO:0000313" key="3">
    <source>
        <dbReference type="Proteomes" id="UP000034455"/>
    </source>
</evidence>
<dbReference type="GeneID" id="58097081"/>
<gene>
    <name evidence="2" type="ORF">UF66_0107</name>
</gene>
<reference evidence="2 3" key="1">
    <citation type="submission" date="2015-03" db="EMBL/GenBank/DDBJ databases">
        <title>Genome Assembly of Staphylococcus cohnii subsp. cohnii strain G22B2.</title>
        <authorList>
            <person name="Nair G."/>
            <person name="Kaur G."/>
            <person name="Khatri I."/>
            <person name="Singh N.K."/>
            <person name="Sathyabama S."/>
            <person name="Maurya S.K."/>
            <person name="Subramanian S."/>
            <person name="Agrewala J.N."/>
            <person name="Mayilraj S."/>
        </authorList>
    </citation>
    <scope>NUCLEOTIDE SEQUENCE [LARGE SCALE GENOMIC DNA]</scope>
    <source>
        <strain evidence="2 3">G22B2</strain>
    </source>
</reference>
<protein>
    <recommendedName>
        <fullName evidence="1">DUF4097 domain-containing protein</fullName>
    </recommendedName>
</protein>
<dbReference type="InterPro" id="IPR025164">
    <property type="entry name" value="Toastrack_DUF4097"/>
</dbReference>
<evidence type="ECO:0000313" key="2">
    <source>
        <dbReference type="EMBL" id="KKI64126.1"/>
    </source>
</evidence>
<dbReference type="EMBL" id="LAKJ01000010">
    <property type="protein sequence ID" value="KKI64126.1"/>
    <property type="molecule type" value="Genomic_DNA"/>
</dbReference>
<dbReference type="AlphaFoldDB" id="A0A0M2NWL9"/>